<keyword evidence="2" id="KW-0378">Hydrolase</keyword>
<dbReference type="Gene3D" id="3.40.1090.10">
    <property type="entry name" value="Cytosolic phospholipase A2 catalytic domain"/>
    <property type="match status" value="2"/>
</dbReference>
<sequence length="576" mass="66170">MEEGFIKHKEEISWNPLERIALSMSGGGYRAASFHLGILSYLNAIQYNNKPLLENVKAISTVSGGTITGAFYAVGIQKNKPFNKIYHELLKWMREQDLVKDALTKISTKGIWKYAYKKKNLINAFAEIYDETLFKNDTLEVLNSLENSHLEFVCFNATEFLTGLQFRFQHGGSYNFFGTNELRISNNHYIDVRVGDIVAASSAFPGGFEPLSLPDDFFDPDSEVYRMIQKKLKDEGGSMGLMDGGIFDNQGTSSLLRYENKKSTTAFDLYFLCDVSSPYLAPFRFSEEKAGRFRDRTLGDQLNRLKKIKKNSIWLPIIICAIGLLLIALGNLQNNITSGIGIAIFILGVFSAVARSWLVKKAKGWVEDFNLYLKKLIPDFFEERLTFFDYKKTKIGRLEVLLLDRINSLKLLFPDIFLKRIRQLQYNGLYENERFDFRRVSCLIKELTVVDFKKTSKNFAFMATFYPELKGETYLEIIGKNIKEYVDKASEFSTTLWFTNDDFKQEKIKALVVSGQVGCCQDLMVYVSEIINSKESGFESLDTAVQNSLKELHAELLRDWLQFKDQPDWLYPKLDK</sequence>
<evidence type="ECO:0000256" key="1">
    <source>
        <dbReference type="ARBA" id="ARBA00023098"/>
    </source>
</evidence>
<keyword evidence="3" id="KW-0812">Transmembrane</keyword>
<reference evidence="5 6" key="1">
    <citation type="submission" date="2020-09" db="EMBL/GenBank/DDBJ databases">
        <title>Draft genome of Gelidibacter salicanalis PAMC21136.</title>
        <authorList>
            <person name="Park H."/>
        </authorList>
    </citation>
    <scope>NUCLEOTIDE SEQUENCE [LARGE SCALE GENOMIC DNA]</scope>
    <source>
        <strain evidence="5 6">PAMC21136</strain>
    </source>
</reference>
<evidence type="ECO:0000256" key="3">
    <source>
        <dbReference type="SAM" id="Phobius"/>
    </source>
</evidence>
<feature type="active site" description="Proton acceptor" evidence="2">
    <location>
        <position position="243"/>
    </location>
</feature>
<feature type="short sequence motif" description="DGA/G" evidence="2">
    <location>
        <begin position="243"/>
        <end position="245"/>
    </location>
</feature>
<dbReference type="GO" id="GO:0016042">
    <property type="term" value="P:lipid catabolic process"/>
    <property type="evidence" value="ECO:0007669"/>
    <property type="project" value="UniProtKB-UniRule"/>
</dbReference>
<keyword evidence="3" id="KW-1133">Transmembrane helix</keyword>
<protein>
    <submittedName>
        <fullName evidence="5">Patatin-like phospholipase family protein</fullName>
    </submittedName>
</protein>
<proteinExistence type="predicted"/>
<feature type="transmembrane region" description="Helical" evidence="3">
    <location>
        <begin position="313"/>
        <end position="330"/>
    </location>
</feature>
<keyword evidence="1 2" id="KW-0443">Lipid metabolism</keyword>
<evidence type="ECO:0000313" key="6">
    <source>
        <dbReference type="Proteomes" id="UP000662373"/>
    </source>
</evidence>
<evidence type="ECO:0000256" key="2">
    <source>
        <dbReference type="PROSITE-ProRule" id="PRU01161"/>
    </source>
</evidence>
<name>A0A934KYH1_9FLAO</name>
<evidence type="ECO:0000259" key="4">
    <source>
        <dbReference type="PROSITE" id="PS51635"/>
    </source>
</evidence>
<dbReference type="EMBL" id="JAEHJZ010000059">
    <property type="protein sequence ID" value="MBJ7882912.1"/>
    <property type="molecule type" value="Genomic_DNA"/>
</dbReference>
<accession>A0A934KYH1</accession>
<dbReference type="InterPro" id="IPR016035">
    <property type="entry name" value="Acyl_Trfase/lysoPLipase"/>
</dbReference>
<feature type="transmembrane region" description="Helical" evidence="3">
    <location>
        <begin position="336"/>
        <end position="354"/>
    </location>
</feature>
<feature type="domain" description="PNPLA" evidence="4">
    <location>
        <begin position="23"/>
        <end position="256"/>
    </location>
</feature>
<organism evidence="5 6">
    <name type="scientific">Gelidibacter salicanalis</name>
    <dbReference type="NCBI Taxonomy" id="291193"/>
    <lineage>
        <taxon>Bacteria</taxon>
        <taxon>Pseudomonadati</taxon>
        <taxon>Bacteroidota</taxon>
        <taxon>Flavobacteriia</taxon>
        <taxon>Flavobacteriales</taxon>
        <taxon>Flavobacteriaceae</taxon>
        <taxon>Gelidibacter</taxon>
    </lineage>
</organism>
<dbReference type="SUPFAM" id="SSF52151">
    <property type="entry name" value="FabD/lysophospholipase-like"/>
    <property type="match status" value="1"/>
</dbReference>
<gene>
    <name evidence="5" type="ORF">JEM65_19945</name>
</gene>
<dbReference type="AlphaFoldDB" id="A0A934KYH1"/>
<dbReference type="RefSeq" id="WP_199603344.1">
    <property type="nucleotide sequence ID" value="NZ_JAEHJZ010000059.1"/>
</dbReference>
<keyword evidence="3" id="KW-0472">Membrane</keyword>
<dbReference type="Proteomes" id="UP000662373">
    <property type="component" value="Unassembled WGS sequence"/>
</dbReference>
<comment type="caution">
    <text evidence="5">The sequence shown here is derived from an EMBL/GenBank/DDBJ whole genome shotgun (WGS) entry which is preliminary data.</text>
</comment>
<evidence type="ECO:0000313" key="5">
    <source>
        <dbReference type="EMBL" id="MBJ7882912.1"/>
    </source>
</evidence>
<dbReference type="PROSITE" id="PS51635">
    <property type="entry name" value="PNPLA"/>
    <property type="match status" value="1"/>
</dbReference>
<feature type="active site" description="Nucleophile" evidence="2">
    <location>
        <position position="63"/>
    </location>
</feature>
<comment type="caution">
    <text evidence="2">Lacks conserved residue(s) required for the propagation of feature annotation.</text>
</comment>
<keyword evidence="6" id="KW-1185">Reference proteome</keyword>
<dbReference type="Pfam" id="PF01734">
    <property type="entry name" value="Patatin"/>
    <property type="match status" value="1"/>
</dbReference>
<keyword evidence="2" id="KW-0442">Lipid degradation</keyword>
<dbReference type="GO" id="GO:0016787">
    <property type="term" value="F:hydrolase activity"/>
    <property type="evidence" value="ECO:0007669"/>
    <property type="project" value="UniProtKB-UniRule"/>
</dbReference>
<dbReference type="InterPro" id="IPR002641">
    <property type="entry name" value="PNPLA_dom"/>
</dbReference>